<name>A0ABY5T961_9BACE</name>
<dbReference type="Pfam" id="PF04773">
    <property type="entry name" value="FecR"/>
    <property type="match status" value="1"/>
</dbReference>
<evidence type="ECO:0000259" key="1">
    <source>
        <dbReference type="Pfam" id="PF04773"/>
    </source>
</evidence>
<dbReference type="PANTHER" id="PTHR30273">
    <property type="entry name" value="PERIPLASMIC SIGNAL SENSOR AND SIGMA FACTOR ACTIVATOR FECR-RELATED"/>
    <property type="match status" value="1"/>
</dbReference>
<reference evidence="2" key="1">
    <citation type="submission" date="2022-08" db="EMBL/GenBank/DDBJ databases">
        <title>Genome Sequencing of Bacteroides fragilis Group Isolates with Nanopore Technology.</title>
        <authorList>
            <person name="Tisza M.J."/>
            <person name="Smith D."/>
            <person name="Dekker J.P."/>
        </authorList>
    </citation>
    <scope>NUCLEOTIDE SEQUENCE</scope>
    <source>
        <strain evidence="2">BFG-527</strain>
    </source>
</reference>
<proteinExistence type="predicted"/>
<evidence type="ECO:0000313" key="3">
    <source>
        <dbReference type="Proteomes" id="UP001060104"/>
    </source>
</evidence>
<sequence>MGFCRWNMKKESDFTPKMYQSALRNMSKLLKRSLEEDAVSEKEKRMAEDITRIILDNPDMESDKEAPLQEWQVRELEKLSPLYDKCMAVEKRKNSLKRVAKGGVAAMLASAMVGFAFSYFQNSPEEQTDGGNIHTELVAMVQNEGFSLPDGSTGLLEKGSCLKQAENYNKDERRVELTGRARFDVKKGQPVPFISEGVGISAHVKGTVYDMCAYPDVDVRQLTVLEGVVEVRSMINKSGAQRKDTLLATLHVGQQITFDTKTYECSFKRVDTDRASAWTKGRDLPIRLSNMSLLELKMEMRKQYGAILEVEDGIFPEECRITAPLTSERDGITALDVVERICTLYPGTEYKEEGNRIVISR</sequence>
<accession>A0ABY5T961</accession>
<dbReference type="InterPro" id="IPR012373">
    <property type="entry name" value="Ferrdict_sens_TM"/>
</dbReference>
<gene>
    <name evidence="2" type="ORF">NXY30_26340</name>
</gene>
<dbReference type="PANTHER" id="PTHR30273:SF2">
    <property type="entry name" value="PROTEIN FECR"/>
    <property type="match status" value="1"/>
</dbReference>
<dbReference type="GeneID" id="69591679"/>
<protein>
    <submittedName>
        <fullName evidence="2">FecR domain-containing protein</fullName>
    </submittedName>
</protein>
<dbReference type="InterPro" id="IPR006860">
    <property type="entry name" value="FecR"/>
</dbReference>
<dbReference type="RefSeq" id="WP_070612808.1">
    <property type="nucleotide sequence ID" value="NZ_CP081916.1"/>
</dbReference>
<dbReference type="Gene3D" id="2.60.120.1440">
    <property type="match status" value="1"/>
</dbReference>
<keyword evidence="3" id="KW-1185">Reference proteome</keyword>
<dbReference type="EMBL" id="CP103141">
    <property type="protein sequence ID" value="UVQ74419.1"/>
    <property type="molecule type" value="Genomic_DNA"/>
</dbReference>
<evidence type="ECO:0000313" key="2">
    <source>
        <dbReference type="EMBL" id="UVQ74419.1"/>
    </source>
</evidence>
<feature type="domain" description="FecR protein" evidence="1">
    <location>
        <begin position="146"/>
        <end position="230"/>
    </location>
</feature>
<dbReference type="Proteomes" id="UP001060104">
    <property type="component" value="Chromosome"/>
</dbReference>
<organism evidence="2 3">
    <name type="scientific">Bacteroides faecis</name>
    <dbReference type="NCBI Taxonomy" id="674529"/>
    <lineage>
        <taxon>Bacteria</taxon>
        <taxon>Pseudomonadati</taxon>
        <taxon>Bacteroidota</taxon>
        <taxon>Bacteroidia</taxon>
        <taxon>Bacteroidales</taxon>
        <taxon>Bacteroidaceae</taxon>
        <taxon>Bacteroides</taxon>
    </lineage>
</organism>